<gene>
    <name evidence="3" type="ORF">C491_10079</name>
</gene>
<dbReference type="Proteomes" id="UP000011688">
    <property type="component" value="Unassembled WGS sequence"/>
</dbReference>
<feature type="domain" description="UspA" evidence="2">
    <location>
        <begin position="1"/>
        <end position="138"/>
    </location>
</feature>
<dbReference type="eggNOG" id="arCOG02053">
    <property type="taxonomic scope" value="Archaea"/>
</dbReference>
<dbReference type="AlphaFoldDB" id="L9X8T2"/>
<reference evidence="3 4" key="1">
    <citation type="journal article" date="2014" name="PLoS Genet.">
        <title>Phylogenetically driven sequencing of extremely halophilic archaea reveals strategies for static and dynamic osmo-response.</title>
        <authorList>
            <person name="Becker E.A."/>
            <person name="Seitzer P.M."/>
            <person name="Tritt A."/>
            <person name="Larsen D."/>
            <person name="Krusor M."/>
            <person name="Yao A.I."/>
            <person name="Wu D."/>
            <person name="Madern D."/>
            <person name="Eisen J.A."/>
            <person name="Darling A.E."/>
            <person name="Facciotti M.T."/>
        </authorList>
    </citation>
    <scope>NUCLEOTIDE SEQUENCE [LARGE SCALE GENOMIC DNA]</scope>
    <source>
        <strain evidence="3 4">DSM 10524</strain>
    </source>
</reference>
<protein>
    <submittedName>
        <fullName evidence="3">UspA domain-containing protein</fullName>
    </submittedName>
</protein>
<dbReference type="RefSeq" id="WP_005555768.1">
    <property type="nucleotide sequence ID" value="NZ_AOIB01000021.1"/>
</dbReference>
<proteinExistence type="inferred from homology"/>
<dbReference type="InterPro" id="IPR006015">
    <property type="entry name" value="Universal_stress_UspA"/>
</dbReference>
<dbReference type="InterPro" id="IPR014729">
    <property type="entry name" value="Rossmann-like_a/b/a_fold"/>
</dbReference>
<comment type="caution">
    <text evidence="3">The sequence shown here is derived from an EMBL/GenBank/DDBJ whole genome shotgun (WGS) entry which is preliminary data.</text>
</comment>
<dbReference type="SUPFAM" id="SSF52402">
    <property type="entry name" value="Adenine nucleotide alpha hydrolases-like"/>
    <property type="match status" value="1"/>
</dbReference>
<dbReference type="InterPro" id="IPR006016">
    <property type="entry name" value="UspA"/>
</dbReference>
<dbReference type="PANTHER" id="PTHR46268">
    <property type="entry name" value="STRESS RESPONSE PROTEIN NHAX"/>
    <property type="match status" value="1"/>
</dbReference>
<dbReference type="EMBL" id="AOIB01000021">
    <property type="protein sequence ID" value="ELY58135.1"/>
    <property type="molecule type" value="Genomic_DNA"/>
</dbReference>
<dbReference type="Gene3D" id="3.40.50.620">
    <property type="entry name" value="HUPs"/>
    <property type="match status" value="1"/>
</dbReference>
<dbReference type="PRINTS" id="PR01438">
    <property type="entry name" value="UNVRSLSTRESS"/>
</dbReference>
<dbReference type="PANTHER" id="PTHR46268:SF6">
    <property type="entry name" value="UNIVERSAL STRESS PROTEIN UP12"/>
    <property type="match status" value="1"/>
</dbReference>
<name>L9X8T2_9EURY</name>
<evidence type="ECO:0000256" key="1">
    <source>
        <dbReference type="ARBA" id="ARBA00008791"/>
    </source>
</evidence>
<organism evidence="3 4">
    <name type="scientific">Natronococcus amylolyticus DSM 10524</name>
    <dbReference type="NCBI Taxonomy" id="1227497"/>
    <lineage>
        <taxon>Archaea</taxon>
        <taxon>Methanobacteriati</taxon>
        <taxon>Methanobacteriota</taxon>
        <taxon>Stenosarchaea group</taxon>
        <taxon>Halobacteria</taxon>
        <taxon>Halobacteriales</taxon>
        <taxon>Natrialbaceae</taxon>
        <taxon>Natronococcus</taxon>
    </lineage>
</organism>
<evidence type="ECO:0000259" key="2">
    <source>
        <dbReference type="Pfam" id="PF00582"/>
    </source>
</evidence>
<evidence type="ECO:0000313" key="3">
    <source>
        <dbReference type="EMBL" id="ELY58135.1"/>
    </source>
</evidence>
<dbReference type="OrthoDB" id="105697at2157"/>
<dbReference type="Pfam" id="PF00582">
    <property type="entry name" value="Usp"/>
    <property type="match status" value="1"/>
</dbReference>
<keyword evidence="4" id="KW-1185">Reference proteome</keyword>
<dbReference type="CDD" id="cd00293">
    <property type="entry name" value="USP-like"/>
    <property type="match status" value="1"/>
</dbReference>
<comment type="similarity">
    <text evidence="1">Belongs to the universal stress protein A family.</text>
</comment>
<evidence type="ECO:0000313" key="4">
    <source>
        <dbReference type="Proteomes" id="UP000011688"/>
    </source>
</evidence>
<accession>L9X8T2</accession>
<sequence length="145" mass="15674">MYDNVLIATDGSDEAEGCVEHGLDVAERVGAKVHVLYVVETKASYILTVGISDDELRSYRKYGEEVVGEVIERVSERGLSGEGVIRTGRPAEEIVEYADENDVDLILMGKQGHGAIDRHLGSTSEKVIRMADAPVTVVAGAQWAV</sequence>